<keyword evidence="11" id="KW-0732">Signal</keyword>
<sequence>MMVTRIITIMKLTFLRHAALCLLLIGPVTGHAEVPEPAVRQLWQLIDYVGVDYSGAVSNGTVVSAAEYAEMEEFATRALEQAKQLPDAAGKAELLTAAQRLREAVARKEDPKSVAELARHAASLLLAAYPVPVAPRKLPEIRLGQTLYQAQCASCHGAAGNGDGPLAPNLDPKPIAFTDRERAATRSLMALYQVVSQGVPGTSMPAFTALSDDDRWALAWYVGTMANDDAARERGAALWQRDARAKTRMTNLAELTTQTEESLTASMGANDARDLMAYLRSDSAALATANGGVALARAKLQESLAAARAGNSAEATQLGLSAYLDGFEPLEPKLSARNKALMTEIESSMLAYRAALGNGRLAEAEAAATRLDGLFSQAEKELEAGASDASTTFVGALTILLREGVEALLIVVGMIAFLRKAGRTEVLPHVHAGWVSALAAGGLTWAVATYVVGISGASREVTEGLSSLFAAVVLLAVGLWMHQKSSAGRWQAYLKEKMSLAMSRSSAWALFGLSFIAVYREVFETVLFFSALAVDGHEGALLGGLACGVAALAVIAWLLLRTSARMPIGKFFAVSSIAVAVIAVILAGKGMSGLQEAGWVSANPIPWPHVQVLGIYPTAETAIAQVVVLLIALAGFSINAVQARRSAA</sequence>
<evidence type="ECO:0000259" key="12">
    <source>
        <dbReference type="PROSITE" id="PS51007"/>
    </source>
</evidence>
<gene>
    <name evidence="13" type="ORF">EV672_11255</name>
</gene>
<dbReference type="EMBL" id="SNXW01000012">
    <property type="protein sequence ID" value="TDP79566.1"/>
    <property type="molecule type" value="Genomic_DNA"/>
</dbReference>
<comment type="subcellular location">
    <subcellularLocation>
        <location evidence="1">Membrane</location>
        <topology evidence="1">Multi-pass membrane protein</topology>
    </subcellularLocation>
</comment>
<feature type="chain" id="PRO_5020796627" evidence="11">
    <location>
        <begin position="33"/>
        <end position="648"/>
    </location>
</feature>
<name>A0A4R6R240_9BURK</name>
<dbReference type="SUPFAM" id="SSF46626">
    <property type="entry name" value="Cytochrome c"/>
    <property type="match status" value="1"/>
</dbReference>
<dbReference type="Pfam" id="PF00034">
    <property type="entry name" value="Cytochrom_C"/>
    <property type="match status" value="1"/>
</dbReference>
<keyword evidence="8 10" id="KW-0472">Membrane</keyword>
<comment type="similarity">
    <text evidence="2">Belongs to the oxidase-dependent Fe transporter (OFeT) (TC 9.A.10.1) family.</text>
</comment>
<evidence type="ECO:0000256" key="4">
    <source>
        <dbReference type="ARBA" id="ARBA00022692"/>
    </source>
</evidence>
<accession>A0A4R6R240</accession>
<keyword evidence="5 9" id="KW-0479">Metal-binding</keyword>
<dbReference type="Pfam" id="PF03239">
    <property type="entry name" value="FTR1"/>
    <property type="match status" value="1"/>
</dbReference>
<dbReference type="GO" id="GO:0046872">
    <property type="term" value="F:metal ion binding"/>
    <property type="evidence" value="ECO:0007669"/>
    <property type="project" value="UniProtKB-KW"/>
</dbReference>
<reference evidence="13 14" key="1">
    <citation type="submission" date="2019-03" db="EMBL/GenBank/DDBJ databases">
        <title>Genomic Encyclopedia of Type Strains, Phase IV (KMG-IV): sequencing the most valuable type-strain genomes for metagenomic binning, comparative biology and taxonomic classification.</title>
        <authorList>
            <person name="Goeker M."/>
        </authorList>
    </citation>
    <scope>NUCLEOTIDE SEQUENCE [LARGE SCALE GENOMIC DNA]</scope>
    <source>
        <strain evidence="13 14">DSM 11901</strain>
    </source>
</reference>
<evidence type="ECO:0000256" key="1">
    <source>
        <dbReference type="ARBA" id="ARBA00004141"/>
    </source>
</evidence>
<evidence type="ECO:0000256" key="2">
    <source>
        <dbReference type="ARBA" id="ARBA00008333"/>
    </source>
</evidence>
<feature type="signal peptide" evidence="11">
    <location>
        <begin position="1"/>
        <end position="32"/>
    </location>
</feature>
<evidence type="ECO:0000256" key="6">
    <source>
        <dbReference type="ARBA" id="ARBA00022989"/>
    </source>
</evidence>
<feature type="transmembrane region" description="Helical" evidence="10">
    <location>
        <begin position="571"/>
        <end position="588"/>
    </location>
</feature>
<keyword evidence="6 10" id="KW-1133">Transmembrane helix</keyword>
<evidence type="ECO:0000256" key="10">
    <source>
        <dbReference type="SAM" id="Phobius"/>
    </source>
</evidence>
<keyword evidence="3 9" id="KW-0349">Heme</keyword>
<dbReference type="PROSITE" id="PS51007">
    <property type="entry name" value="CYTC"/>
    <property type="match status" value="1"/>
</dbReference>
<evidence type="ECO:0000313" key="13">
    <source>
        <dbReference type="EMBL" id="TDP79566.1"/>
    </source>
</evidence>
<feature type="domain" description="Cytochrome c" evidence="12">
    <location>
        <begin position="139"/>
        <end position="283"/>
    </location>
</feature>
<evidence type="ECO:0000256" key="3">
    <source>
        <dbReference type="ARBA" id="ARBA00022617"/>
    </source>
</evidence>
<protein>
    <submittedName>
        <fullName evidence="13">High-affinity iron transporter</fullName>
    </submittedName>
</protein>
<evidence type="ECO:0000256" key="9">
    <source>
        <dbReference type="PROSITE-ProRule" id="PRU00433"/>
    </source>
</evidence>
<dbReference type="InterPro" id="IPR036909">
    <property type="entry name" value="Cyt_c-like_dom_sf"/>
</dbReference>
<feature type="transmembrane region" description="Helical" evidence="10">
    <location>
        <begin position="464"/>
        <end position="481"/>
    </location>
</feature>
<dbReference type="AlphaFoldDB" id="A0A4R6R240"/>
<keyword evidence="7 9" id="KW-0408">Iron</keyword>
<organism evidence="13 14">
    <name type="scientific">Aquabacterium commune</name>
    <dbReference type="NCBI Taxonomy" id="70586"/>
    <lineage>
        <taxon>Bacteria</taxon>
        <taxon>Pseudomonadati</taxon>
        <taxon>Pseudomonadota</taxon>
        <taxon>Betaproteobacteria</taxon>
        <taxon>Burkholderiales</taxon>
        <taxon>Aquabacterium</taxon>
    </lineage>
</organism>
<feature type="transmembrane region" description="Helical" evidence="10">
    <location>
        <begin position="430"/>
        <end position="452"/>
    </location>
</feature>
<dbReference type="InterPro" id="IPR004923">
    <property type="entry name" value="FTR1/Fip1/EfeU"/>
</dbReference>
<keyword evidence="4 10" id="KW-0812">Transmembrane</keyword>
<feature type="transmembrane region" description="Helical" evidence="10">
    <location>
        <begin position="393"/>
        <end position="418"/>
    </location>
</feature>
<dbReference type="GO" id="GO:0015093">
    <property type="term" value="F:ferrous iron transmembrane transporter activity"/>
    <property type="evidence" value="ECO:0007669"/>
    <property type="project" value="TreeGrafter"/>
</dbReference>
<dbReference type="PANTHER" id="PTHR31632:SF2">
    <property type="entry name" value="PLASMA MEMBRANE IRON PERMEASE"/>
    <property type="match status" value="1"/>
</dbReference>
<evidence type="ECO:0000256" key="7">
    <source>
        <dbReference type="ARBA" id="ARBA00023004"/>
    </source>
</evidence>
<dbReference type="GO" id="GO:0033573">
    <property type="term" value="C:high-affinity iron permease complex"/>
    <property type="evidence" value="ECO:0007669"/>
    <property type="project" value="InterPro"/>
</dbReference>
<dbReference type="Proteomes" id="UP000294593">
    <property type="component" value="Unassembled WGS sequence"/>
</dbReference>
<evidence type="ECO:0000256" key="5">
    <source>
        <dbReference type="ARBA" id="ARBA00022723"/>
    </source>
</evidence>
<evidence type="ECO:0000256" key="8">
    <source>
        <dbReference type="ARBA" id="ARBA00023136"/>
    </source>
</evidence>
<feature type="transmembrane region" description="Helical" evidence="10">
    <location>
        <begin position="501"/>
        <end position="519"/>
    </location>
</feature>
<dbReference type="GO" id="GO:0009055">
    <property type="term" value="F:electron transfer activity"/>
    <property type="evidence" value="ECO:0007669"/>
    <property type="project" value="InterPro"/>
</dbReference>
<dbReference type="PANTHER" id="PTHR31632">
    <property type="entry name" value="IRON TRANSPORTER FTH1"/>
    <property type="match status" value="1"/>
</dbReference>
<dbReference type="Gene3D" id="1.10.760.10">
    <property type="entry name" value="Cytochrome c-like domain"/>
    <property type="match status" value="1"/>
</dbReference>
<proteinExistence type="inferred from homology"/>
<evidence type="ECO:0000256" key="11">
    <source>
        <dbReference type="SAM" id="SignalP"/>
    </source>
</evidence>
<evidence type="ECO:0000313" key="14">
    <source>
        <dbReference type="Proteomes" id="UP000294593"/>
    </source>
</evidence>
<dbReference type="GO" id="GO:0020037">
    <property type="term" value="F:heme binding"/>
    <property type="evidence" value="ECO:0007669"/>
    <property type="project" value="InterPro"/>
</dbReference>
<feature type="transmembrane region" description="Helical" evidence="10">
    <location>
        <begin position="539"/>
        <end position="559"/>
    </location>
</feature>
<comment type="caution">
    <text evidence="13">The sequence shown here is derived from an EMBL/GenBank/DDBJ whole genome shotgun (WGS) entry which is preliminary data.</text>
</comment>
<keyword evidence="14" id="KW-1185">Reference proteome</keyword>
<feature type="transmembrane region" description="Helical" evidence="10">
    <location>
        <begin position="622"/>
        <end position="641"/>
    </location>
</feature>
<dbReference type="InterPro" id="IPR009056">
    <property type="entry name" value="Cyt_c-like_dom"/>
</dbReference>